<name>A0A7D5V8X8_9NEIS</name>
<dbReference type="Pfam" id="PF01569">
    <property type="entry name" value="PAP2"/>
    <property type="match status" value="1"/>
</dbReference>
<evidence type="ECO:0000313" key="3">
    <source>
        <dbReference type="EMBL" id="QLI81019.1"/>
    </source>
</evidence>
<feature type="transmembrane region" description="Helical" evidence="1">
    <location>
        <begin position="66"/>
        <end position="83"/>
    </location>
</feature>
<evidence type="ECO:0000259" key="2">
    <source>
        <dbReference type="Pfam" id="PF01569"/>
    </source>
</evidence>
<keyword evidence="1" id="KW-1133">Transmembrane helix</keyword>
<dbReference type="InterPro" id="IPR000326">
    <property type="entry name" value="PAP2/HPO"/>
</dbReference>
<feature type="transmembrane region" description="Helical" evidence="1">
    <location>
        <begin position="150"/>
        <end position="168"/>
    </location>
</feature>
<dbReference type="CDD" id="cd03396">
    <property type="entry name" value="PAP2_like_6"/>
    <property type="match status" value="1"/>
</dbReference>
<protein>
    <submittedName>
        <fullName evidence="3">Phosphatase PAP2 family protein</fullName>
    </submittedName>
</protein>
<dbReference type="RefSeq" id="WP_180308150.1">
    <property type="nucleotide sequence ID" value="NZ_CP058952.1"/>
</dbReference>
<reference evidence="3 4" key="1">
    <citation type="journal article" date="2016" name="Int. J. Syst. Evol. Microbiol.">
        <title>Chitinibacter fontanus sp. nov., isolated from a spring.</title>
        <authorList>
            <person name="Sheu S.Y."/>
            <person name="Li Y.S."/>
            <person name="Young C.C."/>
            <person name="Chen W.M."/>
        </authorList>
    </citation>
    <scope>NUCLEOTIDE SEQUENCE [LARGE SCALE GENOMIC DNA]</scope>
    <source>
        <strain evidence="3 4">STM-7</strain>
    </source>
</reference>
<dbReference type="SUPFAM" id="SSF48317">
    <property type="entry name" value="Acid phosphatase/Vanadium-dependent haloperoxidase"/>
    <property type="match status" value="1"/>
</dbReference>
<accession>A0A7D5V8X8</accession>
<dbReference type="Proteomes" id="UP000510822">
    <property type="component" value="Chromosome"/>
</dbReference>
<feature type="transmembrane region" description="Helical" evidence="1">
    <location>
        <begin position="175"/>
        <end position="195"/>
    </location>
</feature>
<dbReference type="EMBL" id="CP058952">
    <property type="protein sequence ID" value="QLI81019.1"/>
    <property type="molecule type" value="Genomic_DNA"/>
</dbReference>
<keyword evidence="1" id="KW-0472">Membrane</keyword>
<keyword evidence="1" id="KW-0812">Transmembrane</keyword>
<feature type="domain" description="Phosphatidic acid phosphatase type 2/haloperoxidase" evidence="2">
    <location>
        <begin position="97"/>
        <end position="223"/>
    </location>
</feature>
<dbReference type="KEGG" id="cfon:HZU75_05480"/>
<sequence length="237" mass="26742">MRAHSRRFYLSHFGLTLLFAAILLGWYPQTQWDVAIASFYYDPALHAFPLKNNFFLSGVMHSGLRSALWFIPLALIGVLLWSRVTPELQIHRRRISWLLLGMACATLVVSVLKKMSIHACPWDLQMFGGYAPLLPLFADLPAGISPGRCFPGGHASGGFALFAFYFALRDDAPKLAYLSLVIAVLLGMAMGWTQMMRGAHFLSHNLWTMWWTWMVLLVLYIVFPPLAAKKENLEVPA</sequence>
<evidence type="ECO:0000256" key="1">
    <source>
        <dbReference type="SAM" id="Phobius"/>
    </source>
</evidence>
<gene>
    <name evidence="3" type="ORF">HZU75_05480</name>
</gene>
<proteinExistence type="predicted"/>
<feature type="transmembrane region" description="Helical" evidence="1">
    <location>
        <begin position="95"/>
        <end position="112"/>
    </location>
</feature>
<dbReference type="InterPro" id="IPR036938">
    <property type="entry name" value="PAP2/HPO_sf"/>
</dbReference>
<dbReference type="Gene3D" id="1.20.144.10">
    <property type="entry name" value="Phosphatidic acid phosphatase type 2/haloperoxidase"/>
    <property type="match status" value="1"/>
</dbReference>
<feature type="transmembrane region" description="Helical" evidence="1">
    <location>
        <begin position="207"/>
        <end position="228"/>
    </location>
</feature>
<keyword evidence="4" id="KW-1185">Reference proteome</keyword>
<feature type="transmembrane region" description="Helical" evidence="1">
    <location>
        <begin position="7"/>
        <end position="27"/>
    </location>
</feature>
<evidence type="ECO:0000313" key="4">
    <source>
        <dbReference type="Proteomes" id="UP000510822"/>
    </source>
</evidence>
<organism evidence="3 4">
    <name type="scientific">Chitinibacter fontanus</name>
    <dbReference type="NCBI Taxonomy" id="1737446"/>
    <lineage>
        <taxon>Bacteria</taxon>
        <taxon>Pseudomonadati</taxon>
        <taxon>Pseudomonadota</taxon>
        <taxon>Betaproteobacteria</taxon>
        <taxon>Neisseriales</taxon>
        <taxon>Chitinibacteraceae</taxon>
        <taxon>Chitinibacter</taxon>
    </lineage>
</organism>
<dbReference type="AlphaFoldDB" id="A0A7D5V8X8"/>